<name>A0A3S5AFB0_9PLAT</name>
<organism evidence="1 2">
    <name type="scientific">Protopolystoma xenopodis</name>
    <dbReference type="NCBI Taxonomy" id="117903"/>
    <lineage>
        <taxon>Eukaryota</taxon>
        <taxon>Metazoa</taxon>
        <taxon>Spiralia</taxon>
        <taxon>Lophotrochozoa</taxon>
        <taxon>Platyhelminthes</taxon>
        <taxon>Monogenea</taxon>
        <taxon>Polyopisthocotylea</taxon>
        <taxon>Polystomatidea</taxon>
        <taxon>Polystomatidae</taxon>
        <taxon>Protopolystoma</taxon>
    </lineage>
</organism>
<accession>A0A3S5AFB0</accession>
<keyword evidence="2" id="KW-1185">Reference proteome</keyword>
<reference evidence="1" key="1">
    <citation type="submission" date="2018-11" db="EMBL/GenBank/DDBJ databases">
        <authorList>
            <consortium name="Pathogen Informatics"/>
        </authorList>
    </citation>
    <scope>NUCLEOTIDE SEQUENCE</scope>
</reference>
<comment type="caution">
    <text evidence="1">The sequence shown here is derived from an EMBL/GenBank/DDBJ whole genome shotgun (WGS) entry which is preliminary data.</text>
</comment>
<dbReference type="EMBL" id="CAAALY010090196">
    <property type="protein sequence ID" value="VEL27827.1"/>
    <property type="molecule type" value="Genomic_DNA"/>
</dbReference>
<dbReference type="Proteomes" id="UP000784294">
    <property type="component" value="Unassembled WGS sequence"/>
</dbReference>
<protein>
    <submittedName>
        <fullName evidence="1">Uncharacterized protein</fullName>
    </submittedName>
</protein>
<gene>
    <name evidence="1" type="ORF">PXEA_LOCUS21267</name>
</gene>
<sequence length="136" mass="15252">MLVTGPPVARSSRLSCAKWTASTTLSSWISLPLSPASLPPSRRVNRLMRRPLPQRSSSHSAFRRSAIWAAHQSTLQLWRRHGDAEVWPACWPEPIRISSTECLSDTVSYGLSPPAHLPHWRGHQSELVLSREPSGW</sequence>
<evidence type="ECO:0000313" key="1">
    <source>
        <dbReference type="EMBL" id="VEL27827.1"/>
    </source>
</evidence>
<proteinExistence type="predicted"/>
<dbReference type="AlphaFoldDB" id="A0A3S5AFB0"/>
<evidence type="ECO:0000313" key="2">
    <source>
        <dbReference type="Proteomes" id="UP000784294"/>
    </source>
</evidence>